<comment type="caution">
    <text evidence="1">The sequence shown here is derived from an EMBL/GenBank/DDBJ whole genome shotgun (WGS) entry which is preliminary data.</text>
</comment>
<sequence>MRVPIAVQLALLVLVTSLLAVTVISIATWTNNYKFVVDVKSRSIALTASLKAGQIAADLELVQSSCKTVVTRILIQNALRRLYRGNNTDENWALAVIDVQSALGSGIYTSLYQAVVFSRDGTGDQHGVLNVTGSDTSPIALPYSHPNGTTVMLGDSGIGYPPMLYPNLTYSVQTQEDRDGESTNVKTVTAFDDLPLGLSTNLFLGPLRVNKTFALASLTLPIINNTSATDILGFMTIVVGAERLQRILLSREGLDTTGAVLLLGPSGTQNRFPRKIRPSSPTAPATNITALGDALVKYLFPPTQLSGVADRHHVYGKDETPSFPLSAFPAVYSALTETNQTPNNATSTLRTRNEQNAEVAVGVARPQTTLVDWMLVVEQAHSEAWAPIAQLQKIILACVFGVIGFIALVVLPLAHFSVAPIRRLKEATMQTMEPPAAPSSSDSEYRNGSPYSFSRCEPCQRSEKKSGLRTRLKFLGFSDAKNSNCQHVEEGRGKTYRVPGKVQERKRCITDELSELTRTYNEMSDELMIQYTKLEERVAERTRELEISKKAAEAANESKTLFIANISHELKTPLNGILGMCAVCMSDDDAGRIKKSLRIVYKSGELLLHLLNDLLTFSKNEIDKVIQLDEKEFRLADIKSQVMAVFQKQIQEKNINFSIKFMDSTTVSTEAEELPGEPVQVRTALEPSGTGRLRDMVLWGDQHRILQILINLVSNSLKFTPERGKVEMRIKCIGELDKQTDGAPKSSFESSRMSRRKSKASSVNNQKRDEREKRLSLSSQRYDLSPLSPPINAKSLLFEFVVQDTGPGIPTHMHKRVFEPFVQGDPGLSKKYGGTGLGLSICSQLSRLMNGTIQLESSEGVGTTFTVRIPLLFVKERTPSTRTSSTTASIAPSARSSMSRKDSVQSNNVEQELGPRLVGLSQPFFAAVKSPTSSKPEGKEDLQANSSNGEGMSDDRIRVLVAEDNVVNQEVVLRMLKLEHIYDVTIAKDGQEAYEVVKANMEEGKAFNLILMDIQMPNVDGIQSTRLIREMGYSAPIVALSAFSEESNIKVCMDSGMNMFLSKPLKRPALKQVLNSFSTIHEESEAHST</sequence>
<reference evidence="1" key="1">
    <citation type="journal article" date="2022" name="bioRxiv">
        <title>Population genetic analysis of Ophidiomyces ophidiicola, the causative agent of snake fungal disease, indicates recent introductions to the USA.</title>
        <authorList>
            <person name="Ladner J.T."/>
            <person name="Palmer J.M."/>
            <person name="Ettinger C.L."/>
            <person name="Stajich J.E."/>
            <person name="Farrell T.M."/>
            <person name="Glorioso B.M."/>
            <person name="Lawson B."/>
            <person name="Price S.J."/>
            <person name="Stengle A.G."/>
            <person name="Grear D.A."/>
            <person name="Lorch J.M."/>
        </authorList>
    </citation>
    <scope>NUCLEOTIDE SEQUENCE</scope>
    <source>
        <strain evidence="1">NWHC 24266-5</strain>
    </source>
</reference>
<organism evidence="1">
    <name type="scientific">Ophidiomyces ophidiicola</name>
    <dbReference type="NCBI Taxonomy" id="1387563"/>
    <lineage>
        <taxon>Eukaryota</taxon>
        <taxon>Fungi</taxon>
        <taxon>Dikarya</taxon>
        <taxon>Ascomycota</taxon>
        <taxon>Pezizomycotina</taxon>
        <taxon>Eurotiomycetes</taxon>
        <taxon>Eurotiomycetidae</taxon>
        <taxon>Onygenales</taxon>
        <taxon>Onygenaceae</taxon>
        <taxon>Ophidiomyces</taxon>
    </lineage>
</organism>
<accession>A0ACB8UW70</accession>
<name>A0ACB8UW70_9EURO</name>
<dbReference type="EMBL" id="JALBCA010000046">
    <property type="protein sequence ID" value="KAI2386650.1"/>
    <property type="molecule type" value="Genomic_DNA"/>
</dbReference>
<gene>
    <name evidence="1" type="ORF">LOY88_003510</name>
</gene>
<protein>
    <submittedName>
        <fullName evidence="1">Uncharacterized protein</fullName>
    </submittedName>
</protein>
<proteinExistence type="predicted"/>
<evidence type="ECO:0000313" key="1">
    <source>
        <dbReference type="EMBL" id="KAI2386650.1"/>
    </source>
</evidence>